<gene>
    <name evidence="3" type="ORF">TAE01_40660</name>
</gene>
<dbReference type="Proteomes" id="UP000321534">
    <property type="component" value="Unassembled WGS sequence"/>
</dbReference>
<feature type="compositionally biased region" description="Basic and acidic residues" evidence="1">
    <location>
        <begin position="172"/>
        <end position="190"/>
    </location>
</feature>
<evidence type="ECO:0000256" key="2">
    <source>
        <dbReference type="SAM" id="Phobius"/>
    </source>
</evidence>
<keyword evidence="2" id="KW-0472">Membrane</keyword>
<name>A0A512D700_9MICO</name>
<protein>
    <submittedName>
        <fullName evidence="3">Uncharacterized protein</fullName>
    </submittedName>
</protein>
<reference evidence="3 4" key="1">
    <citation type="submission" date="2019-07" db="EMBL/GenBank/DDBJ databases">
        <title>Whole genome shotgun sequence of Terrabacter aerolatus NBRC 106305.</title>
        <authorList>
            <person name="Hosoyama A."/>
            <person name="Uohara A."/>
            <person name="Ohji S."/>
            <person name="Ichikawa N."/>
        </authorList>
    </citation>
    <scope>NUCLEOTIDE SEQUENCE [LARGE SCALE GENOMIC DNA]</scope>
    <source>
        <strain evidence="3 4">NBRC 106305</strain>
    </source>
</reference>
<keyword evidence="4" id="KW-1185">Reference proteome</keyword>
<keyword evidence="2" id="KW-1133">Transmembrane helix</keyword>
<dbReference type="RefSeq" id="WP_147068612.1">
    <property type="nucleotide sequence ID" value="NZ_BAAARO010000015.1"/>
</dbReference>
<feature type="transmembrane region" description="Helical" evidence="2">
    <location>
        <begin position="31"/>
        <end position="48"/>
    </location>
</feature>
<feature type="transmembrane region" description="Helical" evidence="2">
    <location>
        <begin position="138"/>
        <end position="158"/>
    </location>
</feature>
<sequence>MVRSLVTGLCLAVFAAVIIGLSNILGLDLEHVALLGAALGGVLGLVPHRPAWGKVAGFFAGFLLAWLGFALRAALLPDSSAGRAVAAFIVVALVAVVAAVSGGRLPLWSGLVGAASIVGAYESVYTDAPSQFLSDSPAAATTVLLAVGLGYLATNLLAPQTDSSPRTAGRRRSVEDPDAVSERSTTHLDDLVTGAAQ</sequence>
<dbReference type="AlphaFoldDB" id="A0A512D700"/>
<feature type="region of interest" description="Disordered" evidence="1">
    <location>
        <begin position="161"/>
        <end position="197"/>
    </location>
</feature>
<dbReference type="OrthoDB" id="4870238at2"/>
<feature type="transmembrane region" description="Helical" evidence="2">
    <location>
        <begin position="55"/>
        <end position="75"/>
    </location>
</feature>
<feature type="transmembrane region" description="Helical" evidence="2">
    <location>
        <begin position="81"/>
        <end position="100"/>
    </location>
</feature>
<dbReference type="EMBL" id="BJYX01000046">
    <property type="protein sequence ID" value="GEO32256.1"/>
    <property type="molecule type" value="Genomic_DNA"/>
</dbReference>
<organism evidence="3 4">
    <name type="scientific">Terrabacter aerolatus</name>
    <dbReference type="NCBI Taxonomy" id="422442"/>
    <lineage>
        <taxon>Bacteria</taxon>
        <taxon>Bacillati</taxon>
        <taxon>Actinomycetota</taxon>
        <taxon>Actinomycetes</taxon>
        <taxon>Micrococcales</taxon>
        <taxon>Intrasporangiaceae</taxon>
        <taxon>Terrabacter</taxon>
    </lineage>
</organism>
<evidence type="ECO:0000256" key="1">
    <source>
        <dbReference type="SAM" id="MobiDB-lite"/>
    </source>
</evidence>
<feature type="transmembrane region" description="Helical" evidence="2">
    <location>
        <begin position="107"/>
        <end position="126"/>
    </location>
</feature>
<evidence type="ECO:0000313" key="3">
    <source>
        <dbReference type="EMBL" id="GEO32256.1"/>
    </source>
</evidence>
<evidence type="ECO:0000313" key="4">
    <source>
        <dbReference type="Proteomes" id="UP000321534"/>
    </source>
</evidence>
<comment type="caution">
    <text evidence="3">The sequence shown here is derived from an EMBL/GenBank/DDBJ whole genome shotgun (WGS) entry which is preliminary data.</text>
</comment>
<keyword evidence="2" id="KW-0812">Transmembrane</keyword>
<proteinExistence type="predicted"/>
<accession>A0A512D700</accession>